<dbReference type="RefSeq" id="WP_192773283.1">
    <property type="nucleotide sequence ID" value="NZ_BAAASY010000023.1"/>
</dbReference>
<evidence type="ECO:0000256" key="3">
    <source>
        <dbReference type="ARBA" id="ARBA00023163"/>
    </source>
</evidence>
<dbReference type="SMART" id="SM00342">
    <property type="entry name" value="HTH_ARAC"/>
    <property type="match status" value="1"/>
</dbReference>
<dbReference type="PANTHER" id="PTHR46796:SF15">
    <property type="entry name" value="BLL1074 PROTEIN"/>
    <property type="match status" value="1"/>
</dbReference>
<organism evidence="5 6">
    <name type="scientific">Nonomuraea africana</name>
    <dbReference type="NCBI Taxonomy" id="46171"/>
    <lineage>
        <taxon>Bacteria</taxon>
        <taxon>Bacillati</taxon>
        <taxon>Actinomycetota</taxon>
        <taxon>Actinomycetes</taxon>
        <taxon>Streptosporangiales</taxon>
        <taxon>Streptosporangiaceae</taxon>
        <taxon>Nonomuraea</taxon>
    </lineage>
</organism>
<gene>
    <name evidence="5" type="ORF">H4W81_000525</name>
</gene>
<evidence type="ECO:0000256" key="1">
    <source>
        <dbReference type="ARBA" id="ARBA00023015"/>
    </source>
</evidence>
<evidence type="ECO:0000313" key="6">
    <source>
        <dbReference type="Proteomes" id="UP000661607"/>
    </source>
</evidence>
<dbReference type="Proteomes" id="UP000661607">
    <property type="component" value="Unassembled WGS sequence"/>
</dbReference>
<keyword evidence="3" id="KW-0804">Transcription</keyword>
<evidence type="ECO:0000256" key="2">
    <source>
        <dbReference type="ARBA" id="ARBA00023125"/>
    </source>
</evidence>
<reference evidence="5 6" key="1">
    <citation type="submission" date="2020-10" db="EMBL/GenBank/DDBJ databases">
        <title>Sequencing the genomes of 1000 actinobacteria strains.</title>
        <authorList>
            <person name="Klenk H.-P."/>
        </authorList>
    </citation>
    <scope>NUCLEOTIDE SEQUENCE [LARGE SCALE GENOMIC DNA]</scope>
    <source>
        <strain evidence="5 6">DSM 43748</strain>
    </source>
</reference>
<comment type="caution">
    <text evidence="5">The sequence shown here is derived from an EMBL/GenBank/DDBJ whole genome shotgun (WGS) entry which is preliminary data.</text>
</comment>
<accession>A0ABR9K6W9</accession>
<feature type="domain" description="HTH araC/xylS-type" evidence="4">
    <location>
        <begin position="162"/>
        <end position="243"/>
    </location>
</feature>
<protein>
    <submittedName>
        <fullName evidence="5">AraC-like DNA-binding protein</fullName>
    </submittedName>
</protein>
<keyword evidence="1" id="KW-0805">Transcription regulation</keyword>
<proteinExistence type="predicted"/>
<dbReference type="PANTHER" id="PTHR46796">
    <property type="entry name" value="HTH-TYPE TRANSCRIPTIONAL ACTIVATOR RHAS-RELATED"/>
    <property type="match status" value="1"/>
</dbReference>
<dbReference type="Pfam" id="PF12833">
    <property type="entry name" value="HTH_18"/>
    <property type="match status" value="1"/>
</dbReference>
<dbReference type="InterPro" id="IPR018060">
    <property type="entry name" value="HTH_AraC"/>
</dbReference>
<evidence type="ECO:0000259" key="4">
    <source>
        <dbReference type="PROSITE" id="PS01124"/>
    </source>
</evidence>
<name>A0ABR9K6W9_9ACTN</name>
<dbReference type="EMBL" id="JADBEF010000001">
    <property type="protein sequence ID" value="MBE1557746.1"/>
    <property type="molecule type" value="Genomic_DNA"/>
</dbReference>
<dbReference type="Gene3D" id="1.10.10.60">
    <property type="entry name" value="Homeodomain-like"/>
    <property type="match status" value="1"/>
</dbReference>
<sequence length="256" mass="27149">MSVLVEEVGESAVDDTDTVHVREPDPATVLAFRTTEEGRGDLMVLGPRTRASYLAPKALSRCVTVRLRPGWARAALGVPVSELVDRIVPLRELWGAEADLLAARMTERPGDEAALIEGALLGRLAACSPADLSHAGLLHAAVDRLSVSRRPPYTAKNGMAARVPDVARDLGISERHLRTLFTGAVGVPPKHFARIDRVRGVLARAGTGGWAALAADAGYYDQSHLTADFRSVMGVSPGAFLAGDLPAATTCSAWTR</sequence>
<keyword evidence="2" id="KW-0238">DNA-binding</keyword>
<dbReference type="InterPro" id="IPR050204">
    <property type="entry name" value="AraC_XylS_family_regulators"/>
</dbReference>
<evidence type="ECO:0000313" key="5">
    <source>
        <dbReference type="EMBL" id="MBE1557746.1"/>
    </source>
</evidence>
<keyword evidence="6" id="KW-1185">Reference proteome</keyword>
<dbReference type="PROSITE" id="PS01124">
    <property type="entry name" value="HTH_ARAC_FAMILY_2"/>
    <property type="match status" value="1"/>
</dbReference>